<evidence type="ECO:0000313" key="2">
    <source>
        <dbReference type="Proteomes" id="UP001279734"/>
    </source>
</evidence>
<sequence>MAIFAVASLNNWNIRGQVSIEEYGVLLQHELTTKPWWGQSDYNSYLIYCRTEVEVHFESNVQVQQGICFLRH</sequence>
<keyword evidence="2" id="KW-1185">Reference proteome</keyword>
<reference evidence="1" key="1">
    <citation type="submission" date="2023-05" db="EMBL/GenBank/DDBJ databases">
        <title>Nepenthes gracilis genome sequencing.</title>
        <authorList>
            <person name="Fukushima K."/>
        </authorList>
    </citation>
    <scope>NUCLEOTIDE SEQUENCE</scope>
    <source>
        <strain evidence="1">SING2019-196</strain>
    </source>
</reference>
<dbReference type="EMBL" id="BSYO01000008">
    <property type="protein sequence ID" value="GMH08320.1"/>
    <property type="molecule type" value="Genomic_DNA"/>
</dbReference>
<dbReference type="AlphaFoldDB" id="A0AAD3SCK6"/>
<name>A0AAD3SCK6_NEPGR</name>
<gene>
    <name evidence="1" type="ORF">Nepgr_010160</name>
</gene>
<accession>A0AAD3SCK6</accession>
<protein>
    <submittedName>
        <fullName evidence="1">Uncharacterized protein</fullName>
    </submittedName>
</protein>
<dbReference type="Proteomes" id="UP001279734">
    <property type="component" value="Unassembled WGS sequence"/>
</dbReference>
<proteinExistence type="predicted"/>
<evidence type="ECO:0000313" key="1">
    <source>
        <dbReference type="EMBL" id="GMH08320.1"/>
    </source>
</evidence>
<organism evidence="1 2">
    <name type="scientific">Nepenthes gracilis</name>
    <name type="common">Slender pitcher plant</name>
    <dbReference type="NCBI Taxonomy" id="150966"/>
    <lineage>
        <taxon>Eukaryota</taxon>
        <taxon>Viridiplantae</taxon>
        <taxon>Streptophyta</taxon>
        <taxon>Embryophyta</taxon>
        <taxon>Tracheophyta</taxon>
        <taxon>Spermatophyta</taxon>
        <taxon>Magnoliopsida</taxon>
        <taxon>eudicotyledons</taxon>
        <taxon>Gunneridae</taxon>
        <taxon>Pentapetalae</taxon>
        <taxon>Caryophyllales</taxon>
        <taxon>Nepenthaceae</taxon>
        <taxon>Nepenthes</taxon>
    </lineage>
</organism>
<comment type="caution">
    <text evidence="1">The sequence shown here is derived from an EMBL/GenBank/DDBJ whole genome shotgun (WGS) entry which is preliminary data.</text>
</comment>